<dbReference type="AlphaFoldDB" id="A0A1H7X4X0"/>
<accession>A0A1H7X4X0</accession>
<dbReference type="STRING" id="930146.SAMN05192533_10252"/>
<evidence type="ECO:0000313" key="2">
    <source>
        <dbReference type="Proteomes" id="UP000198553"/>
    </source>
</evidence>
<proteinExistence type="predicted"/>
<sequence length="63" mass="7343">MRHKSLTEWGLCNIDDFLNSIRFGVLRSFKNKNKHKGKTLLGSNKAFYLNQLPLFGNLMLEPF</sequence>
<gene>
    <name evidence="1" type="ORF">SAMN05192533_10252</name>
</gene>
<dbReference type="Proteomes" id="UP000198553">
    <property type="component" value="Unassembled WGS sequence"/>
</dbReference>
<protein>
    <submittedName>
        <fullName evidence="1">Uncharacterized protein</fullName>
    </submittedName>
</protein>
<keyword evidence="2" id="KW-1185">Reference proteome</keyword>
<reference evidence="2" key="1">
    <citation type="submission" date="2016-10" db="EMBL/GenBank/DDBJ databases">
        <authorList>
            <person name="Varghese N."/>
            <person name="Submissions S."/>
        </authorList>
    </citation>
    <scope>NUCLEOTIDE SEQUENCE [LARGE SCALE GENOMIC DNA]</scope>
    <source>
        <strain evidence="2">B48,IBRC-M 10115,DSM 25386,CECT 8001</strain>
    </source>
</reference>
<organism evidence="1 2">
    <name type="scientific">Mesobacillus persicus</name>
    <dbReference type="NCBI Taxonomy" id="930146"/>
    <lineage>
        <taxon>Bacteria</taxon>
        <taxon>Bacillati</taxon>
        <taxon>Bacillota</taxon>
        <taxon>Bacilli</taxon>
        <taxon>Bacillales</taxon>
        <taxon>Bacillaceae</taxon>
        <taxon>Mesobacillus</taxon>
    </lineage>
</organism>
<dbReference type="EMBL" id="FOBW01000002">
    <property type="protein sequence ID" value="SEM28886.1"/>
    <property type="molecule type" value="Genomic_DNA"/>
</dbReference>
<evidence type="ECO:0000313" key="1">
    <source>
        <dbReference type="EMBL" id="SEM28886.1"/>
    </source>
</evidence>
<name>A0A1H7X4X0_9BACI</name>